<evidence type="ECO:0000313" key="1">
    <source>
        <dbReference type="EMBL" id="KAF7196331.1"/>
    </source>
</evidence>
<dbReference type="EMBL" id="JABCIY010000027">
    <property type="protein sequence ID" value="KAF7196331.1"/>
    <property type="molecule type" value="Genomic_DNA"/>
</dbReference>
<dbReference type="AlphaFoldDB" id="A0A8H6RSH2"/>
<dbReference type="OrthoDB" id="3912774at2759"/>
<keyword evidence="2" id="KW-1185">Reference proteome</keyword>
<organism evidence="1 2">
    <name type="scientific">Pseudocercospora fuligena</name>
    <dbReference type="NCBI Taxonomy" id="685502"/>
    <lineage>
        <taxon>Eukaryota</taxon>
        <taxon>Fungi</taxon>
        <taxon>Dikarya</taxon>
        <taxon>Ascomycota</taxon>
        <taxon>Pezizomycotina</taxon>
        <taxon>Dothideomycetes</taxon>
        <taxon>Dothideomycetidae</taxon>
        <taxon>Mycosphaerellales</taxon>
        <taxon>Mycosphaerellaceae</taxon>
        <taxon>Pseudocercospora</taxon>
    </lineage>
</organism>
<accession>A0A8H6RSH2</accession>
<dbReference type="Proteomes" id="UP000660729">
    <property type="component" value="Unassembled WGS sequence"/>
</dbReference>
<reference evidence="1" key="1">
    <citation type="submission" date="2020-04" db="EMBL/GenBank/DDBJ databases">
        <title>Draft genome resource of the tomato pathogen Pseudocercospora fuligena.</title>
        <authorList>
            <person name="Zaccaron A."/>
        </authorList>
    </citation>
    <scope>NUCLEOTIDE SEQUENCE</scope>
    <source>
        <strain evidence="1">PF001</strain>
    </source>
</reference>
<comment type="caution">
    <text evidence="1">The sequence shown here is derived from an EMBL/GenBank/DDBJ whole genome shotgun (WGS) entry which is preliminary data.</text>
</comment>
<name>A0A8H6RSH2_9PEZI</name>
<sequence>MAIDNDLVTLFVGEEGEVLFKLPRKVLCSHSRYLARLLGPSPVPSKRNAGLASGPSEFELPMEIRPCDFHDFTLWLRNGRILQIPHRGAEYAVEYSARKLIDALRLAHIIASEDYQSAALQELHCLGQALPWPEDFVNQIFEIPNVSHSAQRLIANIVAARTYGKDKRRIRLGPREPGFDRGDSIKGNAFWEMYREVCRHQTDEYSTYPPSGEMVIQV</sequence>
<proteinExistence type="predicted"/>
<evidence type="ECO:0000313" key="2">
    <source>
        <dbReference type="Proteomes" id="UP000660729"/>
    </source>
</evidence>
<protein>
    <recommendedName>
        <fullName evidence="3">BTB domain-containing protein</fullName>
    </recommendedName>
</protein>
<gene>
    <name evidence="1" type="ORF">HII31_02398</name>
</gene>
<evidence type="ECO:0008006" key="3">
    <source>
        <dbReference type="Google" id="ProtNLM"/>
    </source>
</evidence>